<dbReference type="RefSeq" id="WP_407079371.1">
    <property type="nucleotide sequence ID" value="NZ_FMSV02000270.1"/>
</dbReference>
<dbReference type="EMBL" id="FMSV02000270">
    <property type="protein sequence ID" value="SEH05460.1"/>
    <property type="molecule type" value="Genomic_DNA"/>
</dbReference>
<evidence type="ECO:0000313" key="6">
    <source>
        <dbReference type="Proteomes" id="UP000236724"/>
    </source>
</evidence>
<evidence type="ECO:0000256" key="3">
    <source>
        <dbReference type="ARBA" id="ARBA00022448"/>
    </source>
</evidence>
<keyword evidence="4" id="KW-0812">Transmembrane</keyword>
<evidence type="ECO:0000313" key="5">
    <source>
        <dbReference type="EMBL" id="SEH05460.1"/>
    </source>
</evidence>
<keyword evidence="4" id="KW-0472">Membrane</keyword>
<feature type="transmembrane region" description="Helical" evidence="4">
    <location>
        <begin position="144"/>
        <end position="166"/>
    </location>
</feature>
<dbReference type="AlphaFoldDB" id="A0A1H6F5P5"/>
<dbReference type="GO" id="GO:0015920">
    <property type="term" value="P:lipopolysaccharide transport"/>
    <property type="evidence" value="ECO:0007669"/>
    <property type="project" value="TreeGrafter"/>
</dbReference>
<proteinExistence type="inferred from homology"/>
<dbReference type="PANTHER" id="PTHR30413:SF8">
    <property type="entry name" value="TRANSPORT PERMEASE PROTEIN"/>
    <property type="match status" value="1"/>
</dbReference>
<feature type="transmembrane region" description="Helical" evidence="4">
    <location>
        <begin position="29"/>
        <end position="51"/>
    </location>
</feature>
<comment type="subcellular location">
    <subcellularLocation>
        <location evidence="1">Cell inner membrane</location>
        <topology evidence="1">Multi-pass membrane protein</topology>
    </subcellularLocation>
</comment>
<protein>
    <submittedName>
        <fullName evidence="5">Uncharacterized protein</fullName>
    </submittedName>
</protein>
<dbReference type="GO" id="GO:0005886">
    <property type="term" value="C:plasma membrane"/>
    <property type="evidence" value="ECO:0007669"/>
    <property type="project" value="UniProtKB-SubCell"/>
</dbReference>
<organism evidence="5 6">
    <name type="scientific">Candidatus Venteria ishoeyi</name>
    <dbReference type="NCBI Taxonomy" id="1899563"/>
    <lineage>
        <taxon>Bacteria</taxon>
        <taxon>Pseudomonadati</taxon>
        <taxon>Pseudomonadota</taxon>
        <taxon>Gammaproteobacteria</taxon>
        <taxon>Thiotrichales</taxon>
        <taxon>Thiotrichaceae</taxon>
        <taxon>Venteria</taxon>
    </lineage>
</organism>
<feature type="transmembrane region" description="Helical" evidence="4">
    <location>
        <begin position="57"/>
        <end position="81"/>
    </location>
</feature>
<sequence>MNAPVQSVNAGKSMMAKLNFPREALLINAFYRILFNFGLKLTALIVITLFLKHHFSVTILLFPVGVLAAVLLGYSIGVFLVPFQMLYTDFSRLIAVSGQVLLYLTPVVYPIPASGILYYINRFNPITYIVSVPRNWFTGQEQVFLIPFLIVCAISLAILFLGWILYRITMPIIIERVGA</sequence>
<gene>
    <name evidence="5" type="ORF">MBHS_01314</name>
</gene>
<name>A0A1H6F5P5_9GAMM</name>
<keyword evidence="3" id="KW-0813">Transport</keyword>
<dbReference type="PANTHER" id="PTHR30413">
    <property type="entry name" value="INNER MEMBRANE TRANSPORT PERMEASE"/>
    <property type="match status" value="1"/>
</dbReference>
<evidence type="ECO:0000256" key="4">
    <source>
        <dbReference type="SAM" id="Phobius"/>
    </source>
</evidence>
<feature type="transmembrane region" description="Helical" evidence="4">
    <location>
        <begin position="93"/>
        <end position="120"/>
    </location>
</feature>
<keyword evidence="6" id="KW-1185">Reference proteome</keyword>
<evidence type="ECO:0000256" key="1">
    <source>
        <dbReference type="ARBA" id="ARBA00004429"/>
    </source>
</evidence>
<evidence type="ECO:0000256" key="2">
    <source>
        <dbReference type="ARBA" id="ARBA00007783"/>
    </source>
</evidence>
<reference evidence="5 6" key="1">
    <citation type="submission" date="2016-10" db="EMBL/GenBank/DDBJ databases">
        <authorList>
            <person name="de Groot N.N."/>
        </authorList>
    </citation>
    <scope>NUCLEOTIDE SEQUENCE [LARGE SCALE GENOMIC DNA]</scope>
    <source>
        <strain evidence="5">MBHS1</strain>
    </source>
</reference>
<comment type="similarity">
    <text evidence="2">Belongs to the ABC-2 integral membrane protein family.</text>
</comment>
<accession>A0A1H6F5P5</accession>
<keyword evidence="4" id="KW-1133">Transmembrane helix</keyword>
<dbReference type="Proteomes" id="UP000236724">
    <property type="component" value="Unassembled WGS sequence"/>
</dbReference>